<sequence length="611" mass="70134">MISETREDYVFFASNNGVPLRFFKVGQGISSILYLRPLVAFEAREVKMEFAASRHKRMKSDQATERIHDDNNAIFTARKPPKMVMEQVKNVQEAESKPYESIEVKNSLKEEIEQLQKQLEDQLLIRSQLEKATTCQPFFYDYFNEASLTKSSKDLIKEISILEFEVKHLEKYLLSLYRKTFQKKELETKSRSKEQELSLVNSTNFVTARASFDNPPKDFCPILESQQLEDSYVNRSHSSLSYRTPPLFMAANQAVDSYHSLPLGMLELAKDDYSSVSLGEHIGGCISNNIRTSPNWLSEEMIRCISGIYSQIADPPLIHHDFISSPISFPSPPSGSSPRDQFSMWSPLCEGSMDFSGPYFTTLEVQGICKNTQRPSSVEHKHRTFRSLVSQLEQIDPRKLKHEEKLAFWINIHNALVMHVFLVHGTPRTALKRISLVLKAAYNIGGHNITVGDIQNTILGCRLPHPGQWFQSLLFPSPKYKSRDARKAYAMKHPQPLVYFALCSGSRSDPMVRIYTPKSVFQELEVAKEEYIHSNFRIQKAQKMFLPKLVDLYAKDSGLCHADLMKMIEHSVPDCYQKSFKLIREAKSSKKIEWVAHDFAFRYILSPDLAK</sequence>
<dbReference type="EMBL" id="CM042015">
    <property type="protein sequence ID" value="KAI3708043.1"/>
    <property type="molecule type" value="Genomic_DNA"/>
</dbReference>
<proteinExistence type="predicted"/>
<dbReference type="Proteomes" id="UP001055811">
    <property type="component" value="Linkage Group LG07"/>
</dbReference>
<gene>
    <name evidence="1" type="ORF">L2E82_37056</name>
</gene>
<evidence type="ECO:0000313" key="2">
    <source>
        <dbReference type="Proteomes" id="UP001055811"/>
    </source>
</evidence>
<accession>A0ACB9ADW6</accession>
<comment type="caution">
    <text evidence="1">The sequence shown here is derived from an EMBL/GenBank/DDBJ whole genome shotgun (WGS) entry which is preliminary data.</text>
</comment>
<keyword evidence="2" id="KW-1185">Reference proteome</keyword>
<organism evidence="1 2">
    <name type="scientific">Cichorium intybus</name>
    <name type="common">Chicory</name>
    <dbReference type="NCBI Taxonomy" id="13427"/>
    <lineage>
        <taxon>Eukaryota</taxon>
        <taxon>Viridiplantae</taxon>
        <taxon>Streptophyta</taxon>
        <taxon>Embryophyta</taxon>
        <taxon>Tracheophyta</taxon>
        <taxon>Spermatophyta</taxon>
        <taxon>Magnoliopsida</taxon>
        <taxon>eudicotyledons</taxon>
        <taxon>Gunneridae</taxon>
        <taxon>Pentapetalae</taxon>
        <taxon>asterids</taxon>
        <taxon>campanulids</taxon>
        <taxon>Asterales</taxon>
        <taxon>Asteraceae</taxon>
        <taxon>Cichorioideae</taxon>
        <taxon>Cichorieae</taxon>
        <taxon>Cichoriinae</taxon>
        <taxon>Cichorium</taxon>
    </lineage>
</organism>
<protein>
    <submittedName>
        <fullName evidence="1">Uncharacterized protein</fullName>
    </submittedName>
</protein>
<reference evidence="1 2" key="2">
    <citation type="journal article" date="2022" name="Mol. Ecol. Resour.">
        <title>The genomes of chicory, endive, great burdock and yacon provide insights into Asteraceae paleo-polyploidization history and plant inulin production.</title>
        <authorList>
            <person name="Fan W."/>
            <person name="Wang S."/>
            <person name="Wang H."/>
            <person name="Wang A."/>
            <person name="Jiang F."/>
            <person name="Liu H."/>
            <person name="Zhao H."/>
            <person name="Xu D."/>
            <person name="Zhang Y."/>
        </authorList>
    </citation>
    <scope>NUCLEOTIDE SEQUENCE [LARGE SCALE GENOMIC DNA]</scope>
    <source>
        <strain evidence="2">cv. Punajuju</strain>
        <tissue evidence="1">Leaves</tissue>
    </source>
</reference>
<name>A0ACB9ADW6_CICIN</name>
<reference evidence="2" key="1">
    <citation type="journal article" date="2022" name="Mol. Ecol. Resour.">
        <title>The genomes of chicory, endive, great burdock and yacon provide insights into Asteraceae palaeo-polyploidization history and plant inulin production.</title>
        <authorList>
            <person name="Fan W."/>
            <person name="Wang S."/>
            <person name="Wang H."/>
            <person name="Wang A."/>
            <person name="Jiang F."/>
            <person name="Liu H."/>
            <person name="Zhao H."/>
            <person name="Xu D."/>
            <person name="Zhang Y."/>
        </authorList>
    </citation>
    <scope>NUCLEOTIDE SEQUENCE [LARGE SCALE GENOMIC DNA]</scope>
    <source>
        <strain evidence="2">cv. Punajuju</strain>
    </source>
</reference>
<evidence type="ECO:0000313" key="1">
    <source>
        <dbReference type="EMBL" id="KAI3708043.1"/>
    </source>
</evidence>